<accession>A0A5J4UZ80</accession>
<name>A0A5J4UZ80_9EUKA</name>
<sequence length="134" mass="15187">MEKTLIQKQQMSILDMSKKAQWALQGRHTKDPPQPAYSKKSEAYKRQKEKQDAQLILKGKINPYILMHMSKADNRSSMSMRPHAFVPQSFCRQEGVSQAKQTLAARSLALLVTNDTTPEDLAVEQLEGTQPTMV</sequence>
<feature type="region of interest" description="Disordered" evidence="1">
    <location>
        <begin position="19"/>
        <end position="51"/>
    </location>
</feature>
<organism evidence="2 3">
    <name type="scientific">Streblomastix strix</name>
    <dbReference type="NCBI Taxonomy" id="222440"/>
    <lineage>
        <taxon>Eukaryota</taxon>
        <taxon>Metamonada</taxon>
        <taxon>Preaxostyla</taxon>
        <taxon>Oxymonadida</taxon>
        <taxon>Streblomastigidae</taxon>
        <taxon>Streblomastix</taxon>
    </lineage>
</organism>
<reference evidence="2 3" key="1">
    <citation type="submission" date="2019-03" db="EMBL/GenBank/DDBJ databases">
        <title>Single cell metagenomics reveals metabolic interactions within the superorganism composed of flagellate Streblomastix strix and complex community of Bacteroidetes bacteria on its surface.</title>
        <authorList>
            <person name="Treitli S.C."/>
            <person name="Kolisko M."/>
            <person name="Husnik F."/>
            <person name="Keeling P."/>
            <person name="Hampl V."/>
        </authorList>
    </citation>
    <scope>NUCLEOTIDE SEQUENCE [LARGE SCALE GENOMIC DNA]</scope>
    <source>
        <strain evidence="2">ST1C</strain>
    </source>
</reference>
<evidence type="ECO:0000256" key="1">
    <source>
        <dbReference type="SAM" id="MobiDB-lite"/>
    </source>
</evidence>
<protein>
    <submittedName>
        <fullName evidence="2">Uncharacterized protein</fullName>
    </submittedName>
</protein>
<evidence type="ECO:0000313" key="2">
    <source>
        <dbReference type="EMBL" id="KAA6375490.1"/>
    </source>
</evidence>
<feature type="compositionally biased region" description="Basic and acidic residues" evidence="1">
    <location>
        <begin position="39"/>
        <end position="51"/>
    </location>
</feature>
<dbReference type="EMBL" id="SNRW01011191">
    <property type="protein sequence ID" value="KAA6375490.1"/>
    <property type="molecule type" value="Genomic_DNA"/>
</dbReference>
<gene>
    <name evidence="2" type="ORF">EZS28_028982</name>
</gene>
<evidence type="ECO:0000313" key="3">
    <source>
        <dbReference type="Proteomes" id="UP000324800"/>
    </source>
</evidence>
<dbReference type="Proteomes" id="UP000324800">
    <property type="component" value="Unassembled WGS sequence"/>
</dbReference>
<dbReference type="AlphaFoldDB" id="A0A5J4UZ80"/>
<proteinExistence type="predicted"/>
<comment type="caution">
    <text evidence="2">The sequence shown here is derived from an EMBL/GenBank/DDBJ whole genome shotgun (WGS) entry which is preliminary data.</text>
</comment>